<sequence length="77" mass="8036">MTVELNKDAAAAASSSEEPAPSYGAATTPTSTSTDSPQAMDDEERIALQMIEELLGRSSPVDHLHGLLHGEEGSLVI</sequence>
<accession>A0A0A9D7A5</accession>
<evidence type="ECO:0000256" key="1">
    <source>
        <dbReference type="SAM" id="MobiDB-lite"/>
    </source>
</evidence>
<feature type="compositionally biased region" description="Low complexity" evidence="1">
    <location>
        <begin position="9"/>
        <end position="39"/>
    </location>
</feature>
<evidence type="ECO:0000313" key="2">
    <source>
        <dbReference type="EMBL" id="JAD83681.1"/>
    </source>
</evidence>
<dbReference type="AlphaFoldDB" id="A0A0A9D7A5"/>
<feature type="region of interest" description="Disordered" evidence="1">
    <location>
        <begin position="1"/>
        <end position="44"/>
    </location>
</feature>
<dbReference type="EMBL" id="GBRH01214214">
    <property type="protein sequence ID" value="JAD83681.1"/>
    <property type="molecule type" value="Transcribed_RNA"/>
</dbReference>
<proteinExistence type="predicted"/>
<organism evidence="2">
    <name type="scientific">Arundo donax</name>
    <name type="common">Giant reed</name>
    <name type="synonym">Donax arundinaceus</name>
    <dbReference type="NCBI Taxonomy" id="35708"/>
    <lineage>
        <taxon>Eukaryota</taxon>
        <taxon>Viridiplantae</taxon>
        <taxon>Streptophyta</taxon>
        <taxon>Embryophyta</taxon>
        <taxon>Tracheophyta</taxon>
        <taxon>Spermatophyta</taxon>
        <taxon>Magnoliopsida</taxon>
        <taxon>Liliopsida</taxon>
        <taxon>Poales</taxon>
        <taxon>Poaceae</taxon>
        <taxon>PACMAD clade</taxon>
        <taxon>Arundinoideae</taxon>
        <taxon>Arundineae</taxon>
        <taxon>Arundo</taxon>
    </lineage>
</organism>
<reference evidence="2" key="2">
    <citation type="journal article" date="2015" name="Data Brief">
        <title>Shoot transcriptome of the giant reed, Arundo donax.</title>
        <authorList>
            <person name="Barrero R.A."/>
            <person name="Guerrero F.D."/>
            <person name="Moolhuijzen P."/>
            <person name="Goolsby J.A."/>
            <person name="Tidwell J."/>
            <person name="Bellgard S.E."/>
            <person name="Bellgard M.I."/>
        </authorList>
    </citation>
    <scope>NUCLEOTIDE SEQUENCE</scope>
    <source>
        <tissue evidence="2">Shoot tissue taken approximately 20 cm above the soil surface</tissue>
    </source>
</reference>
<reference evidence="2" key="1">
    <citation type="submission" date="2014-09" db="EMBL/GenBank/DDBJ databases">
        <authorList>
            <person name="Magalhaes I.L.F."/>
            <person name="Oliveira U."/>
            <person name="Santos F.R."/>
            <person name="Vidigal T.H.D.A."/>
            <person name="Brescovit A.D."/>
            <person name="Santos A.J."/>
        </authorList>
    </citation>
    <scope>NUCLEOTIDE SEQUENCE</scope>
    <source>
        <tissue evidence="2">Shoot tissue taken approximately 20 cm above the soil surface</tissue>
    </source>
</reference>
<protein>
    <submittedName>
        <fullName evidence="2">Uncharacterized protein</fullName>
    </submittedName>
</protein>
<name>A0A0A9D7A5_ARUDO</name>